<organism evidence="2 3">
    <name type="scientific">Actinoallomurus spadix</name>
    <dbReference type="NCBI Taxonomy" id="79912"/>
    <lineage>
        <taxon>Bacteria</taxon>
        <taxon>Bacillati</taxon>
        <taxon>Actinomycetota</taxon>
        <taxon>Actinomycetes</taxon>
        <taxon>Streptosporangiales</taxon>
        <taxon>Thermomonosporaceae</taxon>
        <taxon>Actinoallomurus</taxon>
    </lineage>
</organism>
<dbReference type="EMBL" id="BAAABM010000054">
    <property type="protein sequence ID" value="GAA0361093.1"/>
    <property type="molecule type" value="Genomic_DNA"/>
</dbReference>
<reference evidence="2 3" key="1">
    <citation type="journal article" date="2019" name="Int. J. Syst. Evol. Microbiol.">
        <title>The Global Catalogue of Microorganisms (GCM) 10K type strain sequencing project: providing services to taxonomists for standard genome sequencing and annotation.</title>
        <authorList>
            <consortium name="The Broad Institute Genomics Platform"/>
            <consortium name="The Broad Institute Genome Sequencing Center for Infectious Disease"/>
            <person name="Wu L."/>
            <person name="Ma J."/>
        </authorList>
    </citation>
    <scope>NUCLEOTIDE SEQUENCE [LARGE SCALE GENOMIC DNA]</scope>
    <source>
        <strain evidence="2 3">JCM 3146</strain>
    </source>
</reference>
<dbReference type="InterPro" id="IPR002575">
    <property type="entry name" value="Aminoglycoside_PTrfase"/>
</dbReference>
<sequence length="298" mass="32274">MRHAWDALPDDVRSAVEQRCGGQVLKAEMPPMGCSSDFSATLHLDGGRVFCKGIHADHPAAWMHRNEAAVNALLPRGLAPRLLWQLEVDGWLMLGFEHMAGRHSDLAPSSADLAAVAEAVTALHQPIPSAAPNRSLAARWARRPVWRQYAQDPPRDLDSWEAEHLPRLVELETAAPGLVDGDALLHTDLQPGNLLIDDGAVVVIDWAWASQGAAWVDPAFMVIRLVAAGHSPQSAESWAARIPAWREAPAAAVTAFAATVLGLWGHKTRSAAARPHSAPLTAAARAWTRHRLKTTCRT</sequence>
<evidence type="ECO:0000313" key="2">
    <source>
        <dbReference type="EMBL" id="GAA0361093.1"/>
    </source>
</evidence>
<proteinExistence type="predicted"/>
<keyword evidence="3" id="KW-1185">Reference proteome</keyword>
<dbReference type="SUPFAM" id="SSF56112">
    <property type="entry name" value="Protein kinase-like (PK-like)"/>
    <property type="match status" value="1"/>
</dbReference>
<gene>
    <name evidence="2" type="ORF">GCM10010151_58720</name>
</gene>
<dbReference type="InterPro" id="IPR011009">
    <property type="entry name" value="Kinase-like_dom_sf"/>
</dbReference>
<dbReference type="Pfam" id="PF01636">
    <property type="entry name" value="APH"/>
    <property type="match status" value="1"/>
</dbReference>
<accession>A0ABN0XDP3</accession>
<dbReference type="Gene3D" id="3.90.1200.10">
    <property type="match status" value="1"/>
</dbReference>
<evidence type="ECO:0000259" key="1">
    <source>
        <dbReference type="Pfam" id="PF01636"/>
    </source>
</evidence>
<dbReference type="Proteomes" id="UP001501822">
    <property type="component" value="Unassembled WGS sequence"/>
</dbReference>
<protein>
    <recommendedName>
        <fullName evidence="1">Aminoglycoside phosphotransferase domain-containing protein</fullName>
    </recommendedName>
</protein>
<name>A0ABN0XDP3_9ACTN</name>
<comment type="caution">
    <text evidence="2">The sequence shown here is derived from an EMBL/GenBank/DDBJ whole genome shotgun (WGS) entry which is preliminary data.</text>
</comment>
<dbReference type="RefSeq" id="WP_252805910.1">
    <property type="nucleotide sequence ID" value="NZ_BAAABM010000054.1"/>
</dbReference>
<feature type="domain" description="Aminoglycoside phosphotransferase" evidence="1">
    <location>
        <begin position="46"/>
        <end position="247"/>
    </location>
</feature>
<evidence type="ECO:0000313" key="3">
    <source>
        <dbReference type="Proteomes" id="UP001501822"/>
    </source>
</evidence>